<accession>A0ABD3FSY2</accession>
<dbReference type="EMBL" id="JBIMZQ010000008">
    <property type="protein sequence ID" value="KAL3670052.1"/>
    <property type="molecule type" value="Genomic_DNA"/>
</dbReference>
<dbReference type="Proteomes" id="UP001632037">
    <property type="component" value="Unassembled WGS sequence"/>
</dbReference>
<protein>
    <recommendedName>
        <fullName evidence="5">Protein BIG1</fullName>
    </recommendedName>
</protein>
<feature type="transmembrane region" description="Helical" evidence="1">
    <location>
        <begin position="270"/>
        <end position="291"/>
    </location>
</feature>
<keyword evidence="1" id="KW-0812">Transmembrane</keyword>
<evidence type="ECO:0000256" key="1">
    <source>
        <dbReference type="SAM" id="Phobius"/>
    </source>
</evidence>
<evidence type="ECO:0008006" key="5">
    <source>
        <dbReference type="Google" id="ProtNLM"/>
    </source>
</evidence>
<name>A0ABD3FSY2_9STRA</name>
<proteinExistence type="predicted"/>
<evidence type="ECO:0000313" key="4">
    <source>
        <dbReference type="Proteomes" id="UP001632037"/>
    </source>
</evidence>
<evidence type="ECO:0000256" key="2">
    <source>
        <dbReference type="SAM" id="SignalP"/>
    </source>
</evidence>
<keyword evidence="4" id="KW-1185">Reference proteome</keyword>
<comment type="caution">
    <text evidence="3">The sequence shown here is derived from an EMBL/GenBank/DDBJ whole genome shotgun (WGS) entry which is preliminary data.</text>
</comment>
<feature type="chain" id="PRO_5044780224" description="Protein BIG1" evidence="2">
    <location>
        <begin position="23"/>
        <end position="311"/>
    </location>
</feature>
<evidence type="ECO:0000313" key="3">
    <source>
        <dbReference type="EMBL" id="KAL3670052.1"/>
    </source>
</evidence>
<feature type="signal peptide" evidence="2">
    <location>
        <begin position="1"/>
        <end position="22"/>
    </location>
</feature>
<keyword evidence="1" id="KW-0472">Membrane</keyword>
<keyword evidence="1" id="KW-1133">Transmembrane helix</keyword>
<dbReference type="AlphaFoldDB" id="A0ABD3FSY2"/>
<gene>
    <name evidence="3" type="ORF">V7S43_005422</name>
</gene>
<keyword evidence="2" id="KW-0732">Signal</keyword>
<sequence>MMKTLLSAALCGLAATISTSTASTLFPHVPLIMWSQRPIFAGSNTYLSSEMDEVAVASAVGRVLTRDASGDKEGVLNTQASSTQQTELMCLFLLPSLSSEDVSQLSGGTSSFVQNAVQSSVSSVVIPHTIRAKPLISEMTNAQPHIVGAQDLDAFVASTEGKTLFSNGITDLLVIQLPESLSLPEVDSTIRAVSSSLIAATSGKTDFAFTGNDAISVPIQDPLARRLATQAKAKKSAEAAILCEAGYLVGYSAAGKAFCFSHYVNITPDIMAGLLFGLLFTFMAFIGLSVLHQIQTPQRYPSHGAPRGKEF</sequence>
<reference evidence="3 4" key="1">
    <citation type="submission" date="2024-09" db="EMBL/GenBank/DDBJ databases">
        <title>Genome sequencing and assembly of Phytophthora oleae, isolate VK10A, causative agent of rot of olive drupes.</title>
        <authorList>
            <person name="Conti Taguali S."/>
            <person name="Riolo M."/>
            <person name="La Spada F."/>
            <person name="Cacciola S.O."/>
            <person name="Dionisio G."/>
        </authorList>
    </citation>
    <scope>NUCLEOTIDE SEQUENCE [LARGE SCALE GENOMIC DNA]</scope>
    <source>
        <strain evidence="3 4">VK10A</strain>
    </source>
</reference>
<organism evidence="3 4">
    <name type="scientific">Phytophthora oleae</name>
    <dbReference type="NCBI Taxonomy" id="2107226"/>
    <lineage>
        <taxon>Eukaryota</taxon>
        <taxon>Sar</taxon>
        <taxon>Stramenopiles</taxon>
        <taxon>Oomycota</taxon>
        <taxon>Peronosporomycetes</taxon>
        <taxon>Peronosporales</taxon>
        <taxon>Peronosporaceae</taxon>
        <taxon>Phytophthora</taxon>
    </lineage>
</organism>